<evidence type="ECO:0000313" key="1">
    <source>
        <dbReference type="EMBL" id="CAG8556625.1"/>
    </source>
</evidence>
<proteinExistence type="predicted"/>
<keyword evidence="2" id="KW-1185">Reference proteome</keyword>
<gene>
    <name evidence="1" type="ORF">POCULU_LOCUS5297</name>
</gene>
<dbReference type="PANTHER" id="PTHR12459:SF19">
    <property type="entry name" value="TRANSMEMBRANE PROTEIN 135 N-TERMINAL DOMAIN-CONTAINING PROTEIN"/>
    <property type="match status" value="1"/>
</dbReference>
<dbReference type="EMBL" id="CAJVPJ010000791">
    <property type="protein sequence ID" value="CAG8556625.1"/>
    <property type="molecule type" value="Genomic_DNA"/>
</dbReference>
<sequence length="541" mass="61133">MAQRDTNLKILFILSFILNKNDYKAVKRVYDLTRNASPFRGNDRDSARGLPDLETFESVLGRNSHNHTSAFSAALCLHDSCLPDTSRRSIKAYGFGYTAMTGIGLAYGITQAVGARTIKTLFRAAEQTTNANLQAPDTDFDTNDLDRFASISDDERSTRSILRSHIQRYVPVRLIPPFVSALIASQTLRLVKNQNTRNVIIVFLFVKVLEFGFKLLQGIKVIPQLPKWMGPWLLFPLSSAQLIYAYLYHPDTFQASSAYSRFITSRSSAYLPPLPPDHISPYPWPSESEILSSLATLTTLNYPVFLSPKINRDGPALPSILRTIQPVLESAHPAHNRMACALMHPDEPSCWLTLWKFVNKEFASALKYSVIIFLLPYVLKINKIWESPCRFFYKFILNTLPSAAQTATFISNSIGTAWASICLFQSIFPNKFMPTTRICLGGFLGGLWVLVEPKERQLAIGMYSLRLSLESLWKVLVKTGKVKNIRDGDVFLFAFSTACLMSIYELQPKYMSALMRKQIELRIKPRENQSAFGVDEAEMEE</sequence>
<dbReference type="OrthoDB" id="291792at2759"/>
<protein>
    <submittedName>
        <fullName evidence="1">10914_t:CDS:1</fullName>
    </submittedName>
</protein>
<organism evidence="1 2">
    <name type="scientific">Paraglomus occultum</name>
    <dbReference type="NCBI Taxonomy" id="144539"/>
    <lineage>
        <taxon>Eukaryota</taxon>
        <taxon>Fungi</taxon>
        <taxon>Fungi incertae sedis</taxon>
        <taxon>Mucoromycota</taxon>
        <taxon>Glomeromycotina</taxon>
        <taxon>Glomeromycetes</taxon>
        <taxon>Paraglomerales</taxon>
        <taxon>Paraglomeraceae</taxon>
        <taxon>Paraglomus</taxon>
    </lineage>
</organism>
<name>A0A9N9FUA1_9GLOM</name>
<dbReference type="AlphaFoldDB" id="A0A9N9FUA1"/>
<comment type="caution">
    <text evidence="1">The sequence shown here is derived from an EMBL/GenBank/DDBJ whole genome shotgun (WGS) entry which is preliminary data.</text>
</comment>
<dbReference type="InterPro" id="IPR026749">
    <property type="entry name" value="Tmem135"/>
</dbReference>
<accession>A0A9N9FUA1</accession>
<reference evidence="1" key="1">
    <citation type="submission" date="2021-06" db="EMBL/GenBank/DDBJ databases">
        <authorList>
            <person name="Kallberg Y."/>
            <person name="Tangrot J."/>
            <person name="Rosling A."/>
        </authorList>
    </citation>
    <scope>NUCLEOTIDE SEQUENCE</scope>
    <source>
        <strain evidence="1">IA702</strain>
    </source>
</reference>
<dbReference type="Proteomes" id="UP000789572">
    <property type="component" value="Unassembled WGS sequence"/>
</dbReference>
<evidence type="ECO:0000313" key="2">
    <source>
        <dbReference type="Proteomes" id="UP000789572"/>
    </source>
</evidence>
<dbReference type="PANTHER" id="PTHR12459">
    <property type="entry name" value="TRANSMEMBRANE PROTEIN 135-RELATED"/>
    <property type="match status" value="1"/>
</dbReference>